<gene>
    <name evidence="3" type="ORF">EG799_00655</name>
</gene>
<protein>
    <submittedName>
        <fullName evidence="3">Uncharacterized protein</fullName>
    </submittedName>
</protein>
<evidence type="ECO:0000313" key="4">
    <source>
        <dbReference type="Proteomes" id="UP000275232"/>
    </source>
</evidence>
<reference evidence="3 4" key="1">
    <citation type="submission" date="2018-11" db="EMBL/GenBank/DDBJ databases">
        <title>Erythrobacter spongiae sp. nov., isolated from a marine sponge.</title>
        <authorList>
            <person name="Zhuang L."/>
            <person name="Luo L."/>
        </authorList>
    </citation>
    <scope>NUCLEOTIDE SEQUENCE [LARGE SCALE GENOMIC DNA]</scope>
    <source>
        <strain evidence="3 4">HN-E23</strain>
    </source>
</reference>
<feature type="signal peptide" evidence="2">
    <location>
        <begin position="1"/>
        <end position="20"/>
    </location>
</feature>
<keyword evidence="2" id="KW-0732">Signal</keyword>
<dbReference type="AlphaFoldDB" id="A0A3N5CMX6"/>
<feature type="region of interest" description="Disordered" evidence="1">
    <location>
        <begin position="16"/>
        <end position="53"/>
    </location>
</feature>
<sequence length="122" mass="13349">MKAALPVLAIVLLGAMPAPGKESDQRSPGVDRAPAQTQRSADAWGTEPPFEQERRCRDTIHTVQLERGQTPTFDRRPAEPDEALLYKAVDRDIDGCDVLVMANGDIRPVPLPQTGPLRQPAQ</sequence>
<dbReference type="Proteomes" id="UP000275232">
    <property type="component" value="Unassembled WGS sequence"/>
</dbReference>
<dbReference type="OrthoDB" id="7392086at2"/>
<comment type="caution">
    <text evidence="3">The sequence shown here is derived from an EMBL/GenBank/DDBJ whole genome shotgun (WGS) entry which is preliminary data.</text>
</comment>
<evidence type="ECO:0000256" key="1">
    <source>
        <dbReference type="SAM" id="MobiDB-lite"/>
    </source>
</evidence>
<keyword evidence="4" id="KW-1185">Reference proteome</keyword>
<evidence type="ECO:0000313" key="3">
    <source>
        <dbReference type="EMBL" id="RPF70303.1"/>
    </source>
</evidence>
<dbReference type="RefSeq" id="WP_123877633.1">
    <property type="nucleotide sequence ID" value="NZ_RPFZ01000001.1"/>
</dbReference>
<evidence type="ECO:0000256" key="2">
    <source>
        <dbReference type="SAM" id="SignalP"/>
    </source>
</evidence>
<organism evidence="3 4">
    <name type="scientific">Aurantiacibacter spongiae</name>
    <dbReference type="NCBI Taxonomy" id="2488860"/>
    <lineage>
        <taxon>Bacteria</taxon>
        <taxon>Pseudomonadati</taxon>
        <taxon>Pseudomonadota</taxon>
        <taxon>Alphaproteobacteria</taxon>
        <taxon>Sphingomonadales</taxon>
        <taxon>Erythrobacteraceae</taxon>
        <taxon>Aurantiacibacter</taxon>
    </lineage>
</organism>
<accession>A0A3N5CMX6</accession>
<name>A0A3N5CMX6_9SPHN</name>
<feature type="chain" id="PRO_5018122477" evidence="2">
    <location>
        <begin position="21"/>
        <end position="122"/>
    </location>
</feature>
<dbReference type="EMBL" id="RPFZ01000001">
    <property type="protein sequence ID" value="RPF70303.1"/>
    <property type="molecule type" value="Genomic_DNA"/>
</dbReference>
<proteinExistence type="predicted"/>